<name>A0A543I2A5_9MICO</name>
<dbReference type="RefSeq" id="WP_185748889.1">
    <property type="nucleotide sequence ID" value="NZ_VFPM01000001.1"/>
</dbReference>
<dbReference type="AlphaFoldDB" id="A0A543I2A5"/>
<accession>A0A543I2A5</accession>
<feature type="compositionally biased region" description="Pro residues" evidence="1">
    <location>
        <begin position="17"/>
        <end position="26"/>
    </location>
</feature>
<evidence type="ECO:0000256" key="1">
    <source>
        <dbReference type="SAM" id="MobiDB-lite"/>
    </source>
</evidence>
<evidence type="ECO:0000313" key="2">
    <source>
        <dbReference type="EMBL" id="TQM64600.1"/>
    </source>
</evidence>
<feature type="compositionally biased region" description="Basic and acidic residues" evidence="1">
    <location>
        <begin position="38"/>
        <end position="50"/>
    </location>
</feature>
<gene>
    <name evidence="2" type="ORF">FBY41_0970</name>
</gene>
<organism evidence="2 3">
    <name type="scientific">Humibacillus xanthopallidus</name>
    <dbReference type="NCBI Taxonomy" id="412689"/>
    <lineage>
        <taxon>Bacteria</taxon>
        <taxon>Bacillati</taxon>
        <taxon>Actinomycetota</taxon>
        <taxon>Actinomycetes</taxon>
        <taxon>Micrococcales</taxon>
        <taxon>Intrasporangiaceae</taxon>
        <taxon>Humibacillus</taxon>
    </lineage>
</organism>
<feature type="region of interest" description="Disordered" evidence="1">
    <location>
        <begin position="1"/>
        <end position="50"/>
    </location>
</feature>
<evidence type="ECO:0000313" key="3">
    <source>
        <dbReference type="Proteomes" id="UP000316747"/>
    </source>
</evidence>
<reference evidence="2 3" key="1">
    <citation type="submission" date="2019-06" db="EMBL/GenBank/DDBJ databases">
        <title>Genome sequencing of plant associated microbes to promote plant fitness in Sorghum bicolor and Oryza sativa.</title>
        <authorList>
            <person name="Coleman-Derr D."/>
        </authorList>
    </citation>
    <scope>NUCLEOTIDE SEQUENCE [LARGE SCALE GENOMIC DNA]</scope>
    <source>
        <strain evidence="2 3">KV-663</strain>
    </source>
</reference>
<comment type="caution">
    <text evidence="2">The sequence shown here is derived from an EMBL/GenBank/DDBJ whole genome shotgun (WGS) entry which is preliminary data.</text>
</comment>
<dbReference type="Proteomes" id="UP000316747">
    <property type="component" value="Unassembled WGS sequence"/>
</dbReference>
<dbReference type="EMBL" id="VFPM01000001">
    <property type="protein sequence ID" value="TQM64600.1"/>
    <property type="molecule type" value="Genomic_DNA"/>
</dbReference>
<proteinExistence type="predicted"/>
<protein>
    <submittedName>
        <fullName evidence="2">Uncharacterized protein</fullName>
    </submittedName>
</protein>
<sequence length="50" mass="5537">MSTYESHLQDDGTVFPPVTPDPPRPPGQVEIRVPEMVPVKDPDGPDHTEE</sequence>
<keyword evidence="3" id="KW-1185">Reference proteome</keyword>